<dbReference type="GO" id="GO:0031720">
    <property type="term" value="F:haptoglobin binding"/>
    <property type="evidence" value="ECO:0007669"/>
    <property type="project" value="TreeGrafter"/>
</dbReference>
<keyword evidence="7" id="KW-0479">Metal-binding</keyword>
<feature type="domain" description="Globin" evidence="10">
    <location>
        <begin position="3"/>
        <end position="130"/>
    </location>
</feature>
<protein>
    <submittedName>
        <fullName evidence="11">HBG protein</fullName>
    </submittedName>
</protein>
<feature type="non-terminal residue" evidence="11">
    <location>
        <position position="1"/>
    </location>
</feature>
<dbReference type="InterPro" id="IPR009050">
    <property type="entry name" value="Globin-like_sf"/>
</dbReference>
<evidence type="ECO:0000256" key="3">
    <source>
        <dbReference type="ARBA" id="ARBA00022448"/>
    </source>
</evidence>
<evidence type="ECO:0000256" key="9">
    <source>
        <dbReference type="RuleBase" id="RU000356"/>
    </source>
</evidence>
<dbReference type="InterPro" id="IPR012292">
    <property type="entry name" value="Globin/Proto"/>
</dbReference>
<keyword evidence="4" id="KW-0597">Phosphoprotein</keyword>
<dbReference type="Proteomes" id="UP000475037">
    <property type="component" value="Unassembled WGS sequence"/>
</dbReference>
<dbReference type="InterPro" id="IPR000971">
    <property type="entry name" value="Globin"/>
</dbReference>
<dbReference type="GO" id="GO:0005344">
    <property type="term" value="F:oxygen carrier activity"/>
    <property type="evidence" value="ECO:0007669"/>
    <property type="project" value="UniProtKB-KW"/>
</dbReference>
<evidence type="ECO:0000256" key="1">
    <source>
        <dbReference type="ARBA" id="ARBA00008705"/>
    </source>
</evidence>
<dbReference type="Pfam" id="PF00042">
    <property type="entry name" value="Globin"/>
    <property type="match status" value="1"/>
</dbReference>
<evidence type="ECO:0000313" key="11">
    <source>
        <dbReference type="EMBL" id="KAF0877313.1"/>
    </source>
</evidence>
<dbReference type="GO" id="GO:0019825">
    <property type="term" value="F:oxygen binding"/>
    <property type="evidence" value="ECO:0007669"/>
    <property type="project" value="InterPro"/>
</dbReference>
<sequence>MLHYIAEEKGASASPWSKAHVEEVGWMSSWEHFLCFHHHENLQVKLHGKKVLISFGEAIRNLGDLKATFVPLSDQCCDMPQVDLENFFLGNMLVTILAKHFFGKEFTSQVQAAWKKMVTGLANALGHSDR</sequence>
<dbReference type="GO" id="GO:0072562">
    <property type="term" value="C:blood microparticle"/>
    <property type="evidence" value="ECO:0007669"/>
    <property type="project" value="TreeGrafter"/>
</dbReference>
<organism evidence="11 12">
    <name type="scientific">Crocuta crocuta</name>
    <name type="common">Spotted hyena</name>
    <dbReference type="NCBI Taxonomy" id="9678"/>
    <lineage>
        <taxon>Eukaryota</taxon>
        <taxon>Metazoa</taxon>
        <taxon>Chordata</taxon>
        <taxon>Craniata</taxon>
        <taxon>Vertebrata</taxon>
        <taxon>Euteleostomi</taxon>
        <taxon>Mammalia</taxon>
        <taxon>Eutheria</taxon>
        <taxon>Laurasiatheria</taxon>
        <taxon>Carnivora</taxon>
        <taxon>Feliformia</taxon>
        <taxon>Hyaenidae</taxon>
        <taxon>Crocuta</taxon>
    </lineage>
</organism>
<keyword evidence="5 9" id="KW-0349">Heme</keyword>
<dbReference type="InterPro" id="IPR050056">
    <property type="entry name" value="Hemoglobin_oxygen_transport"/>
</dbReference>
<accession>A0A6G1AQ18</accession>
<dbReference type="PRINTS" id="PR00814">
    <property type="entry name" value="BETAHAEM"/>
</dbReference>
<dbReference type="AlphaFoldDB" id="A0A6G1AQ18"/>
<dbReference type="EMBL" id="VOAJ01004411">
    <property type="protein sequence ID" value="KAF0877313.1"/>
    <property type="molecule type" value="Genomic_DNA"/>
</dbReference>
<gene>
    <name evidence="11" type="primary">Hbg</name>
    <name evidence="11" type="ORF">FOF47_R14901</name>
</gene>
<feature type="non-terminal residue" evidence="11">
    <location>
        <position position="130"/>
    </location>
</feature>
<dbReference type="PANTHER" id="PTHR11442">
    <property type="entry name" value="HEMOGLOBIN FAMILY MEMBER"/>
    <property type="match status" value="1"/>
</dbReference>
<dbReference type="GO" id="GO:0046872">
    <property type="term" value="F:metal ion binding"/>
    <property type="evidence" value="ECO:0007669"/>
    <property type="project" value="UniProtKB-KW"/>
</dbReference>
<dbReference type="GO" id="GO:0005833">
    <property type="term" value="C:hemoglobin complex"/>
    <property type="evidence" value="ECO:0007669"/>
    <property type="project" value="InterPro"/>
</dbReference>
<keyword evidence="6 9" id="KW-0561">Oxygen transport</keyword>
<evidence type="ECO:0000313" key="12">
    <source>
        <dbReference type="Proteomes" id="UP000475037"/>
    </source>
</evidence>
<dbReference type="GO" id="GO:0043177">
    <property type="term" value="F:organic acid binding"/>
    <property type="evidence" value="ECO:0007669"/>
    <property type="project" value="TreeGrafter"/>
</dbReference>
<keyword evidence="8" id="KW-0408">Iron</keyword>
<evidence type="ECO:0000256" key="2">
    <source>
        <dbReference type="ARBA" id="ARBA00011125"/>
    </source>
</evidence>
<evidence type="ECO:0000256" key="8">
    <source>
        <dbReference type="ARBA" id="ARBA00023004"/>
    </source>
</evidence>
<evidence type="ECO:0000256" key="4">
    <source>
        <dbReference type="ARBA" id="ARBA00022553"/>
    </source>
</evidence>
<comment type="subunit">
    <text evidence="2">Heterotetramer of two alpha chains and two beta chains.</text>
</comment>
<keyword evidence="3 9" id="KW-0813">Transport</keyword>
<dbReference type="GO" id="GO:0042744">
    <property type="term" value="P:hydrogen peroxide catabolic process"/>
    <property type="evidence" value="ECO:0007669"/>
    <property type="project" value="TreeGrafter"/>
</dbReference>
<dbReference type="GO" id="GO:0004601">
    <property type="term" value="F:peroxidase activity"/>
    <property type="evidence" value="ECO:0007669"/>
    <property type="project" value="TreeGrafter"/>
</dbReference>
<dbReference type="InterPro" id="IPR002337">
    <property type="entry name" value="Hemoglobin_b"/>
</dbReference>
<name>A0A6G1AQ18_CROCR</name>
<evidence type="ECO:0000259" key="10">
    <source>
        <dbReference type="PROSITE" id="PS01033"/>
    </source>
</evidence>
<keyword evidence="12" id="KW-1185">Reference proteome</keyword>
<dbReference type="GO" id="GO:0031838">
    <property type="term" value="C:haptoglobin-hemoglobin complex"/>
    <property type="evidence" value="ECO:0007669"/>
    <property type="project" value="TreeGrafter"/>
</dbReference>
<dbReference type="Gene3D" id="1.10.490.10">
    <property type="entry name" value="Globins"/>
    <property type="match status" value="1"/>
</dbReference>
<evidence type="ECO:0000256" key="7">
    <source>
        <dbReference type="ARBA" id="ARBA00022723"/>
    </source>
</evidence>
<dbReference type="GO" id="GO:0020037">
    <property type="term" value="F:heme binding"/>
    <property type="evidence" value="ECO:0007669"/>
    <property type="project" value="InterPro"/>
</dbReference>
<reference evidence="11 12" key="1">
    <citation type="submission" date="2019-11" db="EMBL/GenBank/DDBJ databases">
        <authorList>
            <person name="Yang C."/>
            <person name="Li F."/>
        </authorList>
    </citation>
    <scope>NUCLEOTIDE SEQUENCE [LARGE SCALE GENOMIC DNA]</scope>
    <source>
        <strain evidence="11">KB4526</strain>
        <tissue evidence="11">Muscle</tissue>
    </source>
</reference>
<evidence type="ECO:0000256" key="6">
    <source>
        <dbReference type="ARBA" id="ARBA00022621"/>
    </source>
</evidence>
<dbReference type="PROSITE" id="PS01033">
    <property type="entry name" value="GLOBIN"/>
    <property type="match status" value="1"/>
</dbReference>
<evidence type="ECO:0000256" key="5">
    <source>
        <dbReference type="ARBA" id="ARBA00022617"/>
    </source>
</evidence>
<dbReference type="SUPFAM" id="SSF46458">
    <property type="entry name" value="Globin-like"/>
    <property type="match status" value="1"/>
</dbReference>
<dbReference type="PANTHER" id="PTHR11442:SF7">
    <property type="entry name" value="HEMOGLOBIN SUBUNIT EPSILON"/>
    <property type="match status" value="1"/>
</dbReference>
<comment type="similarity">
    <text evidence="1 9">Belongs to the globin family.</text>
</comment>
<proteinExistence type="inferred from homology"/>
<comment type="caution">
    <text evidence="11">The sequence shown here is derived from an EMBL/GenBank/DDBJ whole genome shotgun (WGS) entry which is preliminary data.</text>
</comment>